<dbReference type="AlphaFoldDB" id="A0A2P2NPT1"/>
<organism evidence="1">
    <name type="scientific">Rhizophora mucronata</name>
    <name type="common">Asiatic mangrove</name>
    <dbReference type="NCBI Taxonomy" id="61149"/>
    <lineage>
        <taxon>Eukaryota</taxon>
        <taxon>Viridiplantae</taxon>
        <taxon>Streptophyta</taxon>
        <taxon>Embryophyta</taxon>
        <taxon>Tracheophyta</taxon>
        <taxon>Spermatophyta</taxon>
        <taxon>Magnoliopsida</taxon>
        <taxon>eudicotyledons</taxon>
        <taxon>Gunneridae</taxon>
        <taxon>Pentapetalae</taxon>
        <taxon>rosids</taxon>
        <taxon>fabids</taxon>
        <taxon>Malpighiales</taxon>
        <taxon>Rhizophoraceae</taxon>
        <taxon>Rhizophora</taxon>
    </lineage>
</organism>
<protein>
    <submittedName>
        <fullName evidence="1">Uncharacterized protein</fullName>
    </submittedName>
</protein>
<dbReference type="EMBL" id="GGEC01063940">
    <property type="protein sequence ID" value="MBX44424.1"/>
    <property type="molecule type" value="Transcribed_RNA"/>
</dbReference>
<reference evidence="1" key="1">
    <citation type="submission" date="2018-02" db="EMBL/GenBank/DDBJ databases">
        <title>Rhizophora mucronata_Transcriptome.</title>
        <authorList>
            <person name="Meera S.P."/>
            <person name="Sreeshan A."/>
            <person name="Augustine A."/>
        </authorList>
    </citation>
    <scope>NUCLEOTIDE SEQUENCE</scope>
    <source>
        <tissue evidence="1">Leaf</tissue>
    </source>
</reference>
<evidence type="ECO:0000313" key="1">
    <source>
        <dbReference type="EMBL" id="MBX44424.1"/>
    </source>
</evidence>
<name>A0A2P2NPT1_RHIMU</name>
<sequence>MLQESKSLNLNLASLIYLRRFK</sequence>
<accession>A0A2P2NPT1</accession>
<proteinExistence type="predicted"/>